<comment type="caution">
    <text evidence="3">The sequence shown here is derived from an EMBL/GenBank/DDBJ whole genome shotgun (WGS) entry which is preliminary data.</text>
</comment>
<proteinExistence type="predicted"/>
<evidence type="ECO:0000313" key="4">
    <source>
        <dbReference type="Proteomes" id="UP000646152"/>
    </source>
</evidence>
<name>A0ABQ1IEU5_9GAMM</name>
<evidence type="ECO:0008006" key="5">
    <source>
        <dbReference type="Google" id="ProtNLM"/>
    </source>
</evidence>
<feature type="domain" description="YhcG PDDEXK nuclease" evidence="1">
    <location>
        <begin position="175"/>
        <end position="328"/>
    </location>
</feature>
<dbReference type="InterPro" id="IPR041527">
    <property type="entry name" value="YhcG_N"/>
</dbReference>
<dbReference type="Pfam" id="PF17761">
    <property type="entry name" value="DUF1016_N"/>
    <property type="match status" value="1"/>
</dbReference>
<evidence type="ECO:0000259" key="2">
    <source>
        <dbReference type="Pfam" id="PF17761"/>
    </source>
</evidence>
<keyword evidence="4" id="KW-1185">Reference proteome</keyword>
<evidence type="ECO:0000313" key="3">
    <source>
        <dbReference type="EMBL" id="GGB37799.1"/>
    </source>
</evidence>
<organism evidence="3 4">
    <name type="scientific">Oceanisphaera marina</name>
    <dbReference type="NCBI Taxonomy" id="2017550"/>
    <lineage>
        <taxon>Bacteria</taxon>
        <taxon>Pseudomonadati</taxon>
        <taxon>Pseudomonadota</taxon>
        <taxon>Gammaproteobacteria</taxon>
        <taxon>Aeromonadales</taxon>
        <taxon>Aeromonadaceae</taxon>
        <taxon>Oceanisphaera</taxon>
    </lineage>
</organism>
<evidence type="ECO:0000259" key="1">
    <source>
        <dbReference type="Pfam" id="PF06250"/>
    </source>
</evidence>
<feature type="domain" description="YhcG N-terminal" evidence="2">
    <location>
        <begin position="16"/>
        <end position="149"/>
    </location>
</feature>
<dbReference type="PANTHER" id="PTHR30547:SF5">
    <property type="entry name" value="NUCLEASE YHCG-RELATED"/>
    <property type="match status" value="1"/>
</dbReference>
<dbReference type="RefSeq" id="WP_188628883.1">
    <property type="nucleotide sequence ID" value="NZ_BMKE01000005.1"/>
</dbReference>
<dbReference type="InterPro" id="IPR011856">
    <property type="entry name" value="tRNA_endonuc-like_dom_sf"/>
</dbReference>
<dbReference type="Gene3D" id="3.40.1350.10">
    <property type="match status" value="1"/>
</dbReference>
<protein>
    <recommendedName>
        <fullName evidence="5">DUF1016 domain-containing protein</fullName>
    </recommendedName>
</protein>
<dbReference type="Pfam" id="PF06250">
    <property type="entry name" value="YhcG_C"/>
    <property type="match status" value="1"/>
</dbReference>
<sequence>MSKPTTQHYEKLVDKISSSFSQGQSKTIKAINAGLVSTYWQIGQHIVEFEQQGQASAAYGKQLLANLSRDLKLKHGKGFSVSNLQRFRQFYLLNQNYATVSHNLSWSHYVELLKISDEAERSFYIKQTLAANWSVRELQRQKDSGLFLRLAASKNKAEILELANRNALITKPEDVQRDSYVFEFLNLPEQEHYSERELESALCRHLEQFLLELGKGFTFVGRQYRITLNNTHYKVDLVFYHRILRCFVLIDLKINDVKHHDIGQMNMYMGYFAAEENVEGDNPPIGIILSKDKDELLVEYATYGMDARLFVQKYQLYLPDEEELRREIEATLVEQEHNHDL</sequence>
<dbReference type="Proteomes" id="UP000646152">
    <property type="component" value="Unassembled WGS sequence"/>
</dbReference>
<reference evidence="4" key="1">
    <citation type="journal article" date="2019" name="Int. J. Syst. Evol. Microbiol.">
        <title>The Global Catalogue of Microorganisms (GCM) 10K type strain sequencing project: providing services to taxonomists for standard genome sequencing and annotation.</title>
        <authorList>
            <consortium name="The Broad Institute Genomics Platform"/>
            <consortium name="The Broad Institute Genome Sequencing Center for Infectious Disease"/>
            <person name="Wu L."/>
            <person name="Ma J."/>
        </authorList>
    </citation>
    <scope>NUCLEOTIDE SEQUENCE [LARGE SCALE GENOMIC DNA]</scope>
    <source>
        <strain evidence="4">CGMCC 1.15923</strain>
    </source>
</reference>
<dbReference type="EMBL" id="BMKE01000005">
    <property type="protein sequence ID" value="GGB37799.1"/>
    <property type="molecule type" value="Genomic_DNA"/>
</dbReference>
<dbReference type="PANTHER" id="PTHR30547">
    <property type="entry name" value="UNCHARACTERIZED PROTEIN YHCG-RELATED"/>
    <property type="match status" value="1"/>
</dbReference>
<gene>
    <name evidence="3" type="ORF">GCM10011502_08790</name>
</gene>
<dbReference type="InterPro" id="IPR009362">
    <property type="entry name" value="YhcG_C"/>
</dbReference>
<dbReference type="InterPro" id="IPR053148">
    <property type="entry name" value="PD-DEXK-like_domain"/>
</dbReference>
<accession>A0ABQ1IEU5</accession>